<feature type="domain" description="Methyl-accepting transducer" evidence="8">
    <location>
        <begin position="131"/>
        <end position="367"/>
    </location>
</feature>
<dbReference type="GO" id="GO:0007165">
    <property type="term" value="P:signal transduction"/>
    <property type="evidence" value="ECO:0007669"/>
    <property type="project" value="UniProtKB-KW"/>
</dbReference>
<dbReference type="AlphaFoldDB" id="A0A0K9GY54"/>
<evidence type="ECO:0000256" key="3">
    <source>
        <dbReference type="ARBA" id="ARBA00023136"/>
    </source>
</evidence>
<evidence type="ECO:0008006" key="12">
    <source>
        <dbReference type="Google" id="ProtNLM"/>
    </source>
</evidence>
<gene>
    <name evidence="10" type="ORF">AC625_20740</name>
</gene>
<dbReference type="PANTHER" id="PTHR32089">
    <property type="entry name" value="METHYL-ACCEPTING CHEMOTAXIS PROTEIN MCPB"/>
    <property type="match status" value="1"/>
</dbReference>
<evidence type="ECO:0000256" key="2">
    <source>
        <dbReference type="ARBA" id="ARBA00022475"/>
    </source>
</evidence>
<dbReference type="InterPro" id="IPR004090">
    <property type="entry name" value="Chemotax_Me-accpt_rcpt"/>
</dbReference>
<evidence type="ECO:0000256" key="1">
    <source>
        <dbReference type="ARBA" id="ARBA00004236"/>
    </source>
</evidence>
<dbReference type="SUPFAM" id="SSF58104">
    <property type="entry name" value="Methyl-accepting chemotaxis protein (MCP) signaling domain"/>
    <property type="match status" value="1"/>
</dbReference>
<evidence type="ECO:0000256" key="5">
    <source>
        <dbReference type="ARBA" id="ARBA00029447"/>
    </source>
</evidence>
<keyword evidence="11" id="KW-1185">Reference proteome</keyword>
<feature type="domain" description="HAMP" evidence="9">
    <location>
        <begin position="60"/>
        <end position="112"/>
    </location>
</feature>
<feature type="transmembrane region" description="Helical" evidence="7">
    <location>
        <begin position="36"/>
        <end position="57"/>
    </location>
</feature>
<dbReference type="PROSITE" id="PS50111">
    <property type="entry name" value="CHEMOTAXIS_TRANSDUC_2"/>
    <property type="match status" value="1"/>
</dbReference>
<keyword evidence="3 7" id="KW-0472">Membrane</keyword>
<keyword evidence="7" id="KW-0812">Transmembrane</keyword>
<sequence>MSRLNYVFRTSLLVIPASFLIGLVVCQLNHINGFNYWLTLVGFTIIGGVVAVISSLINYQRFVVPLATINQYLEQLADGDMQNRLNPREVGLFHSVADSINNATDSWENVLAKFQESSKNMAAYTEDLAQGAEQTNQATEHISDIIEEIAQGAKSQVQGMHQASAAIYQMSASLSQVSTNAVTVTESMDETLKKADRGSVTIEVAGKQMESIHTNVTELARVVKGLGERSNEIGKISDVITGIAAQTNLLALNAAIEAARAGEHGKGFAVVADEVRNLAEQSGQATKQISEIISHIQKETIEVVATMEAVNHEVGEGIEAMSGAGDAFLQIQESVNFVSEQVEQVSAAIQQMTAGTGMAVSSMDEISNVAAESATSTQSVLTATAEQAESIKEISSFADYLKKQAVELQEMIYTFKL</sequence>
<evidence type="ECO:0000313" key="11">
    <source>
        <dbReference type="Proteomes" id="UP000037146"/>
    </source>
</evidence>
<dbReference type="Proteomes" id="UP000037146">
    <property type="component" value="Unassembled WGS sequence"/>
</dbReference>
<evidence type="ECO:0000256" key="6">
    <source>
        <dbReference type="PROSITE-ProRule" id="PRU00284"/>
    </source>
</evidence>
<name>A0A0K9GY54_9BACI</name>
<dbReference type="PRINTS" id="PR00260">
    <property type="entry name" value="CHEMTRNSDUCR"/>
</dbReference>
<dbReference type="Pfam" id="PF00015">
    <property type="entry name" value="MCPsignal"/>
    <property type="match status" value="1"/>
</dbReference>
<reference evidence="11" key="1">
    <citation type="submission" date="2015-07" db="EMBL/GenBank/DDBJ databases">
        <title>Genome sequencing project for genomic taxonomy and phylogenomics of Bacillus-like bacteria.</title>
        <authorList>
            <person name="Liu B."/>
            <person name="Wang J."/>
            <person name="Zhu Y."/>
            <person name="Liu G."/>
            <person name="Chen Q."/>
            <person name="Chen Z."/>
            <person name="Lan J."/>
            <person name="Che J."/>
            <person name="Ge C."/>
            <person name="Shi H."/>
            <person name="Pan Z."/>
            <person name="Liu X."/>
        </authorList>
    </citation>
    <scope>NUCLEOTIDE SEQUENCE [LARGE SCALE GENOMIC DNA]</scope>
    <source>
        <strain evidence="11">FJAT-27997</strain>
    </source>
</reference>
<dbReference type="InterPro" id="IPR004089">
    <property type="entry name" value="MCPsignal_dom"/>
</dbReference>
<keyword evidence="4 6" id="KW-0807">Transducer</keyword>
<organism evidence="10 11">
    <name type="scientific">Peribacillus loiseleuriae</name>
    <dbReference type="NCBI Taxonomy" id="1679170"/>
    <lineage>
        <taxon>Bacteria</taxon>
        <taxon>Bacillati</taxon>
        <taxon>Bacillota</taxon>
        <taxon>Bacilli</taxon>
        <taxon>Bacillales</taxon>
        <taxon>Bacillaceae</taxon>
        <taxon>Peribacillus</taxon>
    </lineage>
</organism>
<protein>
    <recommendedName>
        <fullName evidence="12">Chemotaxis protein</fullName>
    </recommendedName>
</protein>
<dbReference type="Gene3D" id="1.10.287.950">
    <property type="entry name" value="Methyl-accepting chemotaxis protein"/>
    <property type="match status" value="1"/>
</dbReference>
<dbReference type="CDD" id="cd11386">
    <property type="entry name" value="MCP_signal"/>
    <property type="match status" value="1"/>
</dbReference>
<comment type="subcellular location">
    <subcellularLocation>
        <location evidence="1">Cell membrane</location>
    </subcellularLocation>
</comment>
<dbReference type="InterPro" id="IPR003660">
    <property type="entry name" value="HAMP_dom"/>
</dbReference>
<keyword evidence="7" id="KW-1133">Transmembrane helix</keyword>
<proteinExistence type="inferred from homology"/>
<comment type="similarity">
    <text evidence="5">Belongs to the methyl-accepting chemotaxis (MCP) protein family.</text>
</comment>
<accession>A0A0K9GY54</accession>
<keyword evidence="2" id="KW-1003">Cell membrane</keyword>
<dbReference type="GO" id="GO:0005886">
    <property type="term" value="C:plasma membrane"/>
    <property type="evidence" value="ECO:0007669"/>
    <property type="project" value="UniProtKB-SubCell"/>
</dbReference>
<dbReference type="OrthoDB" id="2513043at2"/>
<dbReference type="GO" id="GO:0004888">
    <property type="term" value="F:transmembrane signaling receptor activity"/>
    <property type="evidence" value="ECO:0007669"/>
    <property type="project" value="InterPro"/>
</dbReference>
<dbReference type="EMBL" id="LFZW01000001">
    <property type="protein sequence ID" value="KMY51654.1"/>
    <property type="molecule type" value="Genomic_DNA"/>
</dbReference>
<evidence type="ECO:0000313" key="10">
    <source>
        <dbReference type="EMBL" id="KMY51654.1"/>
    </source>
</evidence>
<evidence type="ECO:0000256" key="4">
    <source>
        <dbReference type="ARBA" id="ARBA00023224"/>
    </source>
</evidence>
<dbReference type="PROSITE" id="PS50885">
    <property type="entry name" value="HAMP"/>
    <property type="match status" value="1"/>
</dbReference>
<comment type="caution">
    <text evidence="10">The sequence shown here is derived from an EMBL/GenBank/DDBJ whole genome shotgun (WGS) entry which is preliminary data.</text>
</comment>
<evidence type="ECO:0000256" key="7">
    <source>
        <dbReference type="SAM" id="Phobius"/>
    </source>
</evidence>
<dbReference type="SMART" id="SM00283">
    <property type="entry name" value="MA"/>
    <property type="match status" value="1"/>
</dbReference>
<dbReference type="GO" id="GO:0006935">
    <property type="term" value="P:chemotaxis"/>
    <property type="evidence" value="ECO:0007669"/>
    <property type="project" value="InterPro"/>
</dbReference>
<dbReference type="RefSeq" id="WP_049683004.1">
    <property type="nucleotide sequence ID" value="NZ_LFZW01000001.1"/>
</dbReference>
<dbReference type="STRING" id="1679170.AC625_20740"/>
<evidence type="ECO:0000259" key="9">
    <source>
        <dbReference type="PROSITE" id="PS50885"/>
    </source>
</evidence>
<evidence type="ECO:0000259" key="8">
    <source>
        <dbReference type="PROSITE" id="PS50111"/>
    </source>
</evidence>
<dbReference type="PANTHER" id="PTHR32089:SF112">
    <property type="entry name" value="LYSOZYME-LIKE PROTEIN-RELATED"/>
    <property type="match status" value="1"/>
</dbReference>
<dbReference type="PATRIC" id="fig|1679170.3.peg.4681"/>